<gene>
    <name evidence="1" type="ORF">BKA55DRAFT_692782</name>
</gene>
<dbReference type="AlphaFoldDB" id="A0A9P9GQ13"/>
<evidence type="ECO:0000313" key="2">
    <source>
        <dbReference type="Proteomes" id="UP000720189"/>
    </source>
</evidence>
<protein>
    <submittedName>
        <fullName evidence="1">Uncharacterized protein</fullName>
    </submittedName>
</protein>
<comment type="caution">
    <text evidence="1">The sequence shown here is derived from an EMBL/GenBank/DDBJ whole genome shotgun (WGS) entry which is preliminary data.</text>
</comment>
<name>A0A9P9GQ13_FUSRE</name>
<dbReference type="RefSeq" id="XP_046047112.1">
    <property type="nucleotide sequence ID" value="XM_046199827.1"/>
</dbReference>
<reference evidence="1" key="1">
    <citation type="journal article" date="2021" name="Nat. Commun.">
        <title>Genetic determinants of endophytism in the Arabidopsis root mycobiome.</title>
        <authorList>
            <person name="Mesny F."/>
            <person name="Miyauchi S."/>
            <person name="Thiergart T."/>
            <person name="Pickel B."/>
            <person name="Atanasova L."/>
            <person name="Karlsson M."/>
            <person name="Huettel B."/>
            <person name="Barry K.W."/>
            <person name="Haridas S."/>
            <person name="Chen C."/>
            <person name="Bauer D."/>
            <person name="Andreopoulos W."/>
            <person name="Pangilinan J."/>
            <person name="LaButti K."/>
            <person name="Riley R."/>
            <person name="Lipzen A."/>
            <person name="Clum A."/>
            <person name="Drula E."/>
            <person name="Henrissat B."/>
            <person name="Kohler A."/>
            <person name="Grigoriev I.V."/>
            <person name="Martin F.M."/>
            <person name="Hacquard S."/>
        </authorList>
    </citation>
    <scope>NUCLEOTIDE SEQUENCE</scope>
    <source>
        <strain evidence="1">MPI-CAGE-AT-0023</strain>
    </source>
</reference>
<sequence length="154" mass="17800">MSDYPQDMPANFANGRRGWTSADPVYMPPEPVYKFSDSALQVGHFKEDLPDEISSANRKKNAKAYLMAVDKYIQMTEGIVIKNLKDDLVEMYNFQEKKLVERYNYGIIITMSRRAIVKFVARGTAEPPVIDDEDQPEQYFKQRVFCSETDPELN</sequence>
<dbReference type="OrthoDB" id="5091123at2759"/>
<proteinExistence type="predicted"/>
<keyword evidence="2" id="KW-1185">Reference proteome</keyword>
<evidence type="ECO:0000313" key="1">
    <source>
        <dbReference type="EMBL" id="KAH7243619.1"/>
    </source>
</evidence>
<accession>A0A9P9GQ13</accession>
<dbReference type="Proteomes" id="UP000720189">
    <property type="component" value="Unassembled WGS sequence"/>
</dbReference>
<dbReference type="GeneID" id="70229781"/>
<dbReference type="EMBL" id="JAGMUX010000012">
    <property type="protein sequence ID" value="KAH7243619.1"/>
    <property type="molecule type" value="Genomic_DNA"/>
</dbReference>
<organism evidence="1 2">
    <name type="scientific">Fusarium redolens</name>
    <dbReference type="NCBI Taxonomy" id="48865"/>
    <lineage>
        <taxon>Eukaryota</taxon>
        <taxon>Fungi</taxon>
        <taxon>Dikarya</taxon>
        <taxon>Ascomycota</taxon>
        <taxon>Pezizomycotina</taxon>
        <taxon>Sordariomycetes</taxon>
        <taxon>Hypocreomycetidae</taxon>
        <taxon>Hypocreales</taxon>
        <taxon>Nectriaceae</taxon>
        <taxon>Fusarium</taxon>
        <taxon>Fusarium redolens species complex</taxon>
    </lineage>
</organism>